<gene>
    <name evidence="1" type="ORF">FAVT5_2936</name>
</gene>
<protein>
    <submittedName>
        <fullName evidence="1">Uncharacterized protein</fullName>
    </submittedName>
</protein>
<reference evidence="1" key="1">
    <citation type="submission" date="2020-04" db="EMBL/GenBank/DDBJ databases">
        <authorList>
            <person name="Hogendoorn C."/>
        </authorList>
    </citation>
    <scope>NUCLEOTIDE SEQUENCE</scope>
    <source>
        <strain evidence="1">FAVT5</strain>
    </source>
</reference>
<name>A0ACA8ZBN8_9BACL</name>
<evidence type="ECO:0000313" key="2">
    <source>
        <dbReference type="Proteomes" id="UP000501793"/>
    </source>
</evidence>
<keyword evidence="2" id="KW-1185">Reference proteome</keyword>
<dbReference type="EMBL" id="LR792684">
    <property type="protein sequence ID" value="CAB3394546.1"/>
    <property type="molecule type" value="Genomic_DNA"/>
</dbReference>
<accession>A0ACA8ZBN8</accession>
<proteinExistence type="predicted"/>
<evidence type="ECO:0000313" key="1">
    <source>
        <dbReference type="EMBL" id="CAB3394546.1"/>
    </source>
</evidence>
<sequence>MILQVPQADQKALDQLENLLQMLPSSHKKRPVIERELRMLLSGRTGEKNVAYQLEFWYKDAADVVVANDLRFEYNGRSVQIDHFVALPAGFLVIESKSLPDHIYIDEAGNWFRMARGKRRVEDREGMSNPIEQNKRHIAVLQELFGSVAHGGVPPLANVIVFPHPKVVVRGSKPAGAYLLRVDQLHTFIEKLRGSKPGPGTASTFDLIKLALTYHRPLVFDLYERYHIDKKDVLPLSRRIEFDVKQKAYLCVFCAAKMALQRDRNGLFWGCPNNPQCKNRVPASVAVQIGTEAVERSEKDKDFLTWLFTDKPQLCPNCGDILQRKKIAQ</sequence>
<organism evidence="1 2">
    <name type="scientific">Kyrpidia spormannii</name>
    <dbReference type="NCBI Taxonomy" id="2055160"/>
    <lineage>
        <taxon>Bacteria</taxon>
        <taxon>Bacillati</taxon>
        <taxon>Bacillota</taxon>
        <taxon>Bacilli</taxon>
        <taxon>Bacillales</taxon>
        <taxon>Alicyclobacillaceae</taxon>
        <taxon>Kyrpidia</taxon>
    </lineage>
</organism>
<dbReference type="Proteomes" id="UP000501793">
    <property type="component" value="Chromosome"/>
</dbReference>